<dbReference type="CDD" id="cd03587">
    <property type="entry name" value="SOCS"/>
    <property type="match status" value="1"/>
</dbReference>
<dbReference type="Proteomes" id="UP000678393">
    <property type="component" value="Unassembled WGS sequence"/>
</dbReference>
<reference evidence="2" key="1">
    <citation type="submission" date="2021-04" db="EMBL/GenBank/DDBJ databases">
        <authorList>
            <consortium name="Molecular Ecology Group"/>
        </authorList>
    </citation>
    <scope>NUCLEOTIDE SEQUENCE</scope>
</reference>
<accession>A0A8S3ZE59</accession>
<protein>
    <recommendedName>
        <fullName evidence="1">SOCS box domain-containing protein</fullName>
    </recommendedName>
</protein>
<dbReference type="EMBL" id="CAJHNH020002231">
    <property type="protein sequence ID" value="CAG5126050.1"/>
    <property type="molecule type" value="Genomic_DNA"/>
</dbReference>
<organism evidence="2 3">
    <name type="scientific">Candidula unifasciata</name>
    <dbReference type="NCBI Taxonomy" id="100452"/>
    <lineage>
        <taxon>Eukaryota</taxon>
        <taxon>Metazoa</taxon>
        <taxon>Spiralia</taxon>
        <taxon>Lophotrochozoa</taxon>
        <taxon>Mollusca</taxon>
        <taxon>Gastropoda</taxon>
        <taxon>Heterobranchia</taxon>
        <taxon>Euthyneura</taxon>
        <taxon>Panpulmonata</taxon>
        <taxon>Eupulmonata</taxon>
        <taxon>Stylommatophora</taxon>
        <taxon>Helicina</taxon>
        <taxon>Helicoidea</taxon>
        <taxon>Geomitridae</taxon>
        <taxon>Candidula</taxon>
    </lineage>
</organism>
<evidence type="ECO:0000259" key="1">
    <source>
        <dbReference type="PROSITE" id="PS50225"/>
    </source>
</evidence>
<evidence type="ECO:0000313" key="3">
    <source>
        <dbReference type="Proteomes" id="UP000678393"/>
    </source>
</evidence>
<feature type="domain" description="SOCS box" evidence="1">
    <location>
        <begin position="367"/>
        <end position="405"/>
    </location>
</feature>
<dbReference type="GO" id="GO:0035556">
    <property type="term" value="P:intracellular signal transduction"/>
    <property type="evidence" value="ECO:0007669"/>
    <property type="project" value="InterPro"/>
</dbReference>
<sequence length="410" mass="47916">MRKSKGGRKVKESKPYGSRPIFEVQFMKWVYDWEAKVFKDRLLCPKNLTYVYNQDQFHLISEIIDGYHQRYSEQVGQDRFVWTTFACVIIKEHQVQNFSLRPDDCHINRYLYILLIVGFYLRLACSELVKEILREIITCTGNLRFMFSFLPGISVRLYSSLVWSHSSLFEDKLCRDYFSLIDGDTTSMSTQYKDVFKYSQPFLVYLVQHLTPLHSRKNPASITLRQILNKAVLPDRKYTLLTLAVHYHDEILVKSLIDLGASADLFYWDHVIGTTISAERIMIASINSIIGSRQFLLTVIHIFEELMEYMDALVSVISSYAPLIRRSVYRSIQRKANNTWSSESSTYELNREIADLWGIGFDRPFPSLQHICRIKIRQEILAADKVLLSEAVVQLPLPNKLLQYLLLQFD</sequence>
<dbReference type="OrthoDB" id="6144638at2759"/>
<name>A0A8S3ZE59_9EUPU</name>
<dbReference type="SUPFAM" id="SSF158235">
    <property type="entry name" value="SOCS box-like"/>
    <property type="match status" value="1"/>
</dbReference>
<dbReference type="AlphaFoldDB" id="A0A8S3ZE59"/>
<keyword evidence="3" id="KW-1185">Reference proteome</keyword>
<dbReference type="SMART" id="SM00969">
    <property type="entry name" value="SOCS_box"/>
    <property type="match status" value="1"/>
</dbReference>
<dbReference type="Pfam" id="PF07525">
    <property type="entry name" value="SOCS_box"/>
    <property type="match status" value="1"/>
</dbReference>
<dbReference type="PROSITE" id="PS50225">
    <property type="entry name" value="SOCS"/>
    <property type="match status" value="1"/>
</dbReference>
<comment type="caution">
    <text evidence="2">The sequence shown here is derived from an EMBL/GenBank/DDBJ whole genome shotgun (WGS) entry which is preliminary data.</text>
</comment>
<dbReference type="InterPro" id="IPR036036">
    <property type="entry name" value="SOCS_box-like_dom_sf"/>
</dbReference>
<evidence type="ECO:0000313" key="2">
    <source>
        <dbReference type="EMBL" id="CAG5126050.1"/>
    </source>
</evidence>
<proteinExistence type="predicted"/>
<gene>
    <name evidence="2" type="ORF">CUNI_LOCUS11608</name>
</gene>
<dbReference type="InterPro" id="IPR001496">
    <property type="entry name" value="SOCS_box"/>
</dbReference>
<dbReference type="Gene3D" id="1.10.750.20">
    <property type="entry name" value="SOCS box"/>
    <property type="match status" value="1"/>
</dbReference>